<keyword evidence="3" id="KW-1185">Reference proteome</keyword>
<keyword evidence="1" id="KW-0812">Transmembrane</keyword>
<dbReference type="Proteomes" id="UP001183629">
    <property type="component" value="Unassembled WGS sequence"/>
</dbReference>
<organism evidence="2 3">
    <name type="scientific">Catenuloplanes niger</name>
    <dbReference type="NCBI Taxonomy" id="587534"/>
    <lineage>
        <taxon>Bacteria</taxon>
        <taxon>Bacillati</taxon>
        <taxon>Actinomycetota</taxon>
        <taxon>Actinomycetes</taxon>
        <taxon>Micromonosporales</taxon>
        <taxon>Micromonosporaceae</taxon>
        <taxon>Catenuloplanes</taxon>
    </lineage>
</organism>
<keyword evidence="1" id="KW-0472">Membrane</keyword>
<accession>A0AAE4CUJ4</accession>
<dbReference type="GO" id="GO:0005524">
    <property type="term" value="F:ATP binding"/>
    <property type="evidence" value="ECO:0007669"/>
    <property type="project" value="UniProtKB-KW"/>
</dbReference>
<feature type="transmembrane region" description="Helical" evidence="1">
    <location>
        <begin position="12"/>
        <end position="32"/>
    </location>
</feature>
<evidence type="ECO:0000256" key="1">
    <source>
        <dbReference type="SAM" id="Phobius"/>
    </source>
</evidence>
<dbReference type="AlphaFoldDB" id="A0AAE4CUJ4"/>
<feature type="transmembrane region" description="Helical" evidence="1">
    <location>
        <begin position="38"/>
        <end position="56"/>
    </location>
</feature>
<keyword evidence="2" id="KW-0547">Nucleotide-binding</keyword>
<name>A0AAE4CUJ4_9ACTN</name>
<feature type="transmembrane region" description="Helical" evidence="1">
    <location>
        <begin position="76"/>
        <end position="101"/>
    </location>
</feature>
<feature type="transmembrane region" description="Helical" evidence="1">
    <location>
        <begin position="173"/>
        <end position="191"/>
    </location>
</feature>
<dbReference type="RefSeq" id="WP_310422048.1">
    <property type="nucleotide sequence ID" value="NZ_JAVDYC010000001.1"/>
</dbReference>
<dbReference type="EMBL" id="JAVDYC010000001">
    <property type="protein sequence ID" value="MDR7326411.1"/>
    <property type="molecule type" value="Genomic_DNA"/>
</dbReference>
<feature type="transmembrane region" description="Helical" evidence="1">
    <location>
        <begin position="133"/>
        <end position="153"/>
    </location>
</feature>
<keyword evidence="1" id="KW-1133">Transmembrane helix</keyword>
<evidence type="ECO:0000313" key="3">
    <source>
        <dbReference type="Proteomes" id="UP001183629"/>
    </source>
</evidence>
<keyword evidence="2" id="KW-0067">ATP-binding</keyword>
<proteinExistence type="predicted"/>
<reference evidence="2 3" key="1">
    <citation type="submission" date="2023-07" db="EMBL/GenBank/DDBJ databases">
        <title>Sequencing the genomes of 1000 actinobacteria strains.</title>
        <authorList>
            <person name="Klenk H.-P."/>
        </authorList>
    </citation>
    <scope>NUCLEOTIDE SEQUENCE [LARGE SCALE GENOMIC DNA]</scope>
    <source>
        <strain evidence="2 3">DSM 44711</strain>
    </source>
</reference>
<gene>
    <name evidence="2" type="ORF">J2S44_006661</name>
</gene>
<feature type="transmembrane region" description="Helical" evidence="1">
    <location>
        <begin position="107"/>
        <end position="126"/>
    </location>
</feature>
<comment type="caution">
    <text evidence="2">The sequence shown here is derived from an EMBL/GenBank/DDBJ whole genome shotgun (WGS) entry which is preliminary data.</text>
</comment>
<protein>
    <submittedName>
        <fullName evidence="2">ABC-2 type transport system ATP-binding protein</fullName>
    </submittedName>
</protein>
<evidence type="ECO:0000313" key="2">
    <source>
        <dbReference type="EMBL" id="MDR7326411.1"/>
    </source>
</evidence>
<sequence>MISVVTSELYRFATIRSVWLSVIVVVIAGYAVSWFGAAFWGLVVGAGTFAVTANVVGSQFTHRTMVLTYLARPNRLVVLAGQIVASALVGALIAVVSAVGVRDQPGLIVAGLSAVPVIAIFAAALATVVRRPLWLILGFTGWLIIVEGAIFQLDYPLPISTFLASISGRPEQLGTFGAWTAGALVLAVALARRDVTD</sequence>